<dbReference type="InterPro" id="IPR035566">
    <property type="entry name" value="Ribosomal_protein_bL20_C"/>
</dbReference>
<name>A0A381RRL0_9ZZZZ</name>
<keyword evidence="3" id="KW-0694">RNA-binding</keyword>
<dbReference type="GO" id="GO:0006412">
    <property type="term" value="P:translation"/>
    <property type="evidence" value="ECO:0007669"/>
    <property type="project" value="InterPro"/>
</dbReference>
<keyword evidence="4" id="KW-0689">Ribosomal protein</keyword>
<dbReference type="SUPFAM" id="SSF74731">
    <property type="entry name" value="Ribosomal protein L20"/>
    <property type="match status" value="1"/>
</dbReference>
<dbReference type="AlphaFoldDB" id="A0A381RRL0"/>
<comment type="similarity">
    <text evidence="1">Belongs to the bacterial ribosomal protein bL20 family.</text>
</comment>
<reference evidence="6" key="1">
    <citation type="submission" date="2018-05" db="EMBL/GenBank/DDBJ databases">
        <authorList>
            <person name="Lanie J.A."/>
            <person name="Ng W.-L."/>
            <person name="Kazmierczak K.M."/>
            <person name="Andrzejewski T.M."/>
            <person name="Davidsen T.M."/>
            <person name="Wayne K.J."/>
            <person name="Tettelin H."/>
            <person name="Glass J.I."/>
            <person name="Rusch D."/>
            <person name="Podicherti R."/>
            <person name="Tsui H.-C.T."/>
            <person name="Winkler M.E."/>
        </authorList>
    </citation>
    <scope>NUCLEOTIDE SEQUENCE</scope>
</reference>
<organism evidence="6">
    <name type="scientific">marine metagenome</name>
    <dbReference type="NCBI Taxonomy" id="408172"/>
    <lineage>
        <taxon>unclassified sequences</taxon>
        <taxon>metagenomes</taxon>
        <taxon>ecological metagenomes</taxon>
    </lineage>
</organism>
<dbReference type="InterPro" id="IPR005813">
    <property type="entry name" value="Ribosomal_bL20"/>
</dbReference>
<dbReference type="PANTHER" id="PTHR10986">
    <property type="entry name" value="39S RIBOSOMAL PROTEIN L20"/>
    <property type="match status" value="1"/>
</dbReference>
<evidence type="ECO:0000256" key="3">
    <source>
        <dbReference type="ARBA" id="ARBA00022884"/>
    </source>
</evidence>
<dbReference type="InterPro" id="IPR049946">
    <property type="entry name" value="RIBOSOMAL_L20_CS"/>
</dbReference>
<evidence type="ECO:0000313" key="6">
    <source>
        <dbReference type="EMBL" id="SUZ94520.1"/>
    </source>
</evidence>
<evidence type="ECO:0000256" key="1">
    <source>
        <dbReference type="ARBA" id="ARBA00007698"/>
    </source>
</evidence>
<evidence type="ECO:0000256" key="2">
    <source>
        <dbReference type="ARBA" id="ARBA00022730"/>
    </source>
</evidence>
<evidence type="ECO:0000256" key="4">
    <source>
        <dbReference type="ARBA" id="ARBA00022980"/>
    </source>
</evidence>
<dbReference type="GO" id="GO:0003735">
    <property type="term" value="F:structural constituent of ribosome"/>
    <property type="evidence" value="ECO:0007669"/>
    <property type="project" value="InterPro"/>
</dbReference>
<dbReference type="GO" id="GO:0019843">
    <property type="term" value="F:rRNA binding"/>
    <property type="evidence" value="ECO:0007669"/>
    <property type="project" value="UniProtKB-KW"/>
</dbReference>
<sequence>MARVKRGVTSHARHKKVLKKVKGQYGARSKLIKVAKQAAIKAGQYAYRDRRKKKGQFRSLWIIRINAAARLCDISYSKLMHGLKAAEIDIDRKILADLAVNDAEAFKALADKAKLALEKL</sequence>
<dbReference type="Pfam" id="PF00453">
    <property type="entry name" value="Ribosomal_L20"/>
    <property type="match status" value="1"/>
</dbReference>
<protein>
    <recommendedName>
        <fullName evidence="7">Ribosomal protein L20</fullName>
    </recommendedName>
</protein>
<dbReference type="CDD" id="cd07026">
    <property type="entry name" value="Ribosomal_L20"/>
    <property type="match status" value="1"/>
</dbReference>
<dbReference type="Gene3D" id="6.10.160.10">
    <property type="match status" value="1"/>
</dbReference>
<dbReference type="FunFam" id="1.10.1900.20:FF:000001">
    <property type="entry name" value="50S ribosomal protein L20"/>
    <property type="match status" value="1"/>
</dbReference>
<dbReference type="NCBIfam" id="TIGR01032">
    <property type="entry name" value="rplT_bact"/>
    <property type="match status" value="1"/>
</dbReference>
<keyword evidence="2" id="KW-0699">rRNA-binding</keyword>
<dbReference type="GO" id="GO:1990904">
    <property type="term" value="C:ribonucleoprotein complex"/>
    <property type="evidence" value="ECO:0007669"/>
    <property type="project" value="UniProtKB-KW"/>
</dbReference>
<keyword evidence="5" id="KW-0687">Ribonucleoprotein</keyword>
<dbReference type="PROSITE" id="PS00937">
    <property type="entry name" value="RIBOSOMAL_L20"/>
    <property type="match status" value="1"/>
</dbReference>
<dbReference type="HAMAP" id="MF_00382">
    <property type="entry name" value="Ribosomal_bL20"/>
    <property type="match status" value="1"/>
</dbReference>
<proteinExistence type="inferred from homology"/>
<gene>
    <name evidence="6" type="ORF">METZ01_LOCUS47374</name>
</gene>
<evidence type="ECO:0008006" key="7">
    <source>
        <dbReference type="Google" id="ProtNLM"/>
    </source>
</evidence>
<accession>A0A381RRL0</accession>
<dbReference type="GO" id="GO:0005840">
    <property type="term" value="C:ribosome"/>
    <property type="evidence" value="ECO:0007669"/>
    <property type="project" value="UniProtKB-KW"/>
</dbReference>
<dbReference type="EMBL" id="UINC01002242">
    <property type="protein sequence ID" value="SUZ94520.1"/>
    <property type="molecule type" value="Genomic_DNA"/>
</dbReference>
<dbReference type="PRINTS" id="PR00062">
    <property type="entry name" value="RIBOSOMALL20"/>
</dbReference>
<evidence type="ECO:0000256" key="5">
    <source>
        <dbReference type="ARBA" id="ARBA00023274"/>
    </source>
</evidence>
<dbReference type="Gene3D" id="1.10.1900.20">
    <property type="entry name" value="Ribosomal protein L20"/>
    <property type="match status" value="1"/>
</dbReference>